<sequence length="149" mass="16669">MKTSSLIPFVSCLFGSLESLTAEDIPLHIGPVFSSPGLGLKLDSAEIPGDELKFRRVFYVDSKRLPASIGPLDGSGEPAVSAERAIQLITKQDDLTGKAIVTRLEYLVFQSDDYLAIPYYLIEYQSRNSTEYRVVLMDERILKPRLEKQ</sequence>
<keyword evidence="2" id="KW-1185">Reference proteome</keyword>
<evidence type="ECO:0000313" key="2">
    <source>
        <dbReference type="Proteomes" id="UP001596472"/>
    </source>
</evidence>
<proteinExistence type="predicted"/>
<dbReference type="Proteomes" id="UP001596472">
    <property type="component" value="Unassembled WGS sequence"/>
</dbReference>
<reference evidence="2" key="1">
    <citation type="journal article" date="2019" name="Int. J. Syst. Evol. Microbiol.">
        <title>The Global Catalogue of Microorganisms (GCM) 10K type strain sequencing project: providing services to taxonomists for standard genome sequencing and annotation.</title>
        <authorList>
            <consortium name="The Broad Institute Genomics Platform"/>
            <consortium name="The Broad Institute Genome Sequencing Center for Infectious Disease"/>
            <person name="Wu L."/>
            <person name="Ma J."/>
        </authorList>
    </citation>
    <scope>NUCLEOTIDE SEQUENCE [LARGE SCALE GENOMIC DNA]</scope>
    <source>
        <strain evidence="2">CGMCC 4.1467</strain>
    </source>
</reference>
<comment type="caution">
    <text evidence="1">The sequence shown here is derived from an EMBL/GenBank/DDBJ whole genome shotgun (WGS) entry which is preliminary data.</text>
</comment>
<gene>
    <name evidence="1" type="ORF">ACFQY0_02715</name>
</gene>
<dbReference type="RefSeq" id="WP_379708830.1">
    <property type="nucleotide sequence ID" value="NZ_JBHTBS010000001.1"/>
</dbReference>
<name>A0ABW2L148_9BACT</name>
<protein>
    <submittedName>
        <fullName evidence="1">Uncharacterized protein</fullName>
    </submittedName>
</protein>
<accession>A0ABW2L148</accession>
<organism evidence="1 2">
    <name type="scientific">Haloferula chungangensis</name>
    <dbReference type="NCBI Taxonomy" id="1048331"/>
    <lineage>
        <taxon>Bacteria</taxon>
        <taxon>Pseudomonadati</taxon>
        <taxon>Verrucomicrobiota</taxon>
        <taxon>Verrucomicrobiia</taxon>
        <taxon>Verrucomicrobiales</taxon>
        <taxon>Verrucomicrobiaceae</taxon>
        <taxon>Haloferula</taxon>
    </lineage>
</organism>
<evidence type="ECO:0000313" key="1">
    <source>
        <dbReference type="EMBL" id="MFC7336076.1"/>
    </source>
</evidence>
<dbReference type="EMBL" id="JBHTBS010000001">
    <property type="protein sequence ID" value="MFC7336076.1"/>
    <property type="molecule type" value="Genomic_DNA"/>
</dbReference>